<keyword evidence="1" id="KW-1133">Transmembrane helix</keyword>
<feature type="transmembrane region" description="Helical" evidence="1">
    <location>
        <begin position="7"/>
        <end position="29"/>
    </location>
</feature>
<keyword evidence="1" id="KW-0812">Transmembrane</keyword>
<protein>
    <submittedName>
        <fullName evidence="2">Uncharacterized protein</fullName>
    </submittedName>
</protein>
<feature type="transmembrane region" description="Helical" evidence="1">
    <location>
        <begin position="95"/>
        <end position="114"/>
    </location>
</feature>
<gene>
    <name evidence="2" type="ORF">B4167_3271</name>
</gene>
<evidence type="ECO:0000256" key="1">
    <source>
        <dbReference type="SAM" id="Phobius"/>
    </source>
</evidence>
<accession>A0ABD4A4J1</accession>
<dbReference type="EMBL" id="JXLU01000114">
    <property type="protein sequence ID" value="KIO71868.1"/>
    <property type="molecule type" value="Genomic_DNA"/>
</dbReference>
<dbReference type="AlphaFoldDB" id="A0ABD4A4J1"/>
<keyword evidence="1" id="KW-0472">Membrane</keyword>
<sequence length="124" mass="14180">MFHFLGLLKAMSVPFIYMIVFGFISGFLPNMDLDLMVVFLFFPTYILIGILAPIYNKKTPYFASFIGSLSLSVLNIFFGHFFIELETLADPDRVNRSLVLSTSFSIITTSIFLFTKKRKVLKNV</sequence>
<name>A0ABD4A4J1_9BACI</name>
<evidence type="ECO:0000313" key="3">
    <source>
        <dbReference type="Proteomes" id="UP000032076"/>
    </source>
</evidence>
<comment type="caution">
    <text evidence="2">The sequence shown here is derived from an EMBL/GenBank/DDBJ whole genome shotgun (WGS) entry which is preliminary data.</text>
</comment>
<feature type="transmembrane region" description="Helical" evidence="1">
    <location>
        <begin position="35"/>
        <end position="55"/>
    </location>
</feature>
<reference evidence="2 3" key="1">
    <citation type="submission" date="2015-01" db="EMBL/GenBank/DDBJ databases">
        <title>Draft Genome Sequences of Four Bacillus thermoamylovorans Strains, Isolated From Food Products.</title>
        <authorList>
            <person name="Krawcyk A.O."/>
            <person name="Berendsen E.M."/>
            <person name="Eijlander R.T."/>
            <person name="de Jong A."/>
            <person name="Wells-Bennik M."/>
            <person name="Kuipers O.P."/>
        </authorList>
    </citation>
    <scope>NUCLEOTIDE SEQUENCE [LARGE SCALE GENOMIC DNA]</scope>
    <source>
        <strain evidence="2 3">B4167</strain>
    </source>
</reference>
<dbReference type="Proteomes" id="UP000032076">
    <property type="component" value="Unassembled WGS sequence"/>
</dbReference>
<evidence type="ECO:0000313" key="2">
    <source>
        <dbReference type="EMBL" id="KIO71868.1"/>
    </source>
</evidence>
<organism evidence="2 3">
    <name type="scientific">Caldibacillus thermoamylovorans</name>
    <dbReference type="NCBI Taxonomy" id="35841"/>
    <lineage>
        <taxon>Bacteria</taxon>
        <taxon>Bacillati</taxon>
        <taxon>Bacillota</taxon>
        <taxon>Bacilli</taxon>
        <taxon>Bacillales</taxon>
        <taxon>Bacillaceae</taxon>
        <taxon>Caldibacillus</taxon>
    </lineage>
</organism>
<proteinExistence type="predicted"/>
<feature type="transmembrane region" description="Helical" evidence="1">
    <location>
        <begin position="62"/>
        <end position="83"/>
    </location>
</feature>